<dbReference type="OrthoDB" id="4990503at2"/>
<dbReference type="EMBL" id="VFPN01000002">
    <property type="protein sequence ID" value="TQM63422.1"/>
    <property type="molecule type" value="Genomic_DNA"/>
</dbReference>
<evidence type="ECO:0000313" key="3">
    <source>
        <dbReference type="EMBL" id="TQM63422.1"/>
    </source>
</evidence>
<comment type="caution">
    <text evidence="3">The sequence shown here is derived from an EMBL/GenBank/DDBJ whole genome shotgun (WGS) entry which is preliminary data.</text>
</comment>
<sequence length="193" mass="21033">MASFSGNDSRQKSQDLSTALKPATAAHLRPEVIIARLRRHGRILTFHTLVLLAVPPLVGYFGFSLAEAWQRSLVIAGGGIVIFLLCVLPYFAWLGGTYTITTKRIVVRHGFFVRSRSEASIGRIREVRVRATAAQRMFGSGTVLLLVGSEDPLSLRDVPGSEQVVSMLHELMERSYAVDSALSPAQTPAGVTE</sequence>
<gene>
    <name evidence="3" type="ORF">FB466_1684</name>
</gene>
<protein>
    <submittedName>
        <fullName evidence="3">PH (Pleckstrin Homology) domain-containing protein</fullName>
    </submittedName>
</protein>
<dbReference type="Proteomes" id="UP000318331">
    <property type="component" value="Unassembled WGS sequence"/>
</dbReference>
<organism evidence="3 4">
    <name type="scientific">Klugiella xanthotipulae</name>
    <dbReference type="NCBI Taxonomy" id="244735"/>
    <lineage>
        <taxon>Bacteria</taxon>
        <taxon>Bacillati</taxon>
        <taxon>Actinomycetota</taxon>
        <taxon>Actinomycetes</taxon>
        <taxon>Micrococcales</taxon>
        <taxon>Microbacteriaceae</taxon>
        <taxon>Klugiella</taxon>
    </lineage>
</organism>
<name>A0A543HYK9_9MICO</name>
<evidence type="ECO:0000259" key="2">
    <source>
        <dbReference type="Pfam" id="PF03703"/>
    </source>
</evidence>
<evidence type="ECO:0000256" key="1">
    <source>
        <dbReference type="SAM" id="Phobius"/>
    </source>
</evidence>
<evidence type="ECO:0000313" key="4">
    <source>
        <dbReference type="Proteomes" id="UP000318331"/>
    </source>
</evidence>
<proteinExistence type="predicted"/>
<accession>A0A543HYK9</accession>
<keyword evidence="1" id="KW-0472">Membrane</keyword>
<dbReference type="RefSeq" id="WP_141917497.1">
    <property type="nucleotide sequence ID" value="NZ_BAAAYS010000011.1"/>
</dbReference>
<dbReference type="Pfam" id="PF03703">
    <property type="entry name" value="bPH_2"/>
    <property type="match status" value="1"/>
</dbReference>
<dbReference type="InterPro" id="IPR005182">
    <property type="entry name" value="YdbS-like_PH"/>
</dbReference>
<dbReference type="PANTHER" id="PTHR37938">
    <property type="entry name" value="BLL0215 PROTEIN"/>
    <property type="match status" value="1"/>
</dbReference>
<reference evidence="3 4" key="1">
    <citation type="submission" date="2019-06" db="EMBL/GenBank/DDBJ databases">
        <title>Sequencing the genomes of 1000 actinobacteria strains.</title>
        <authorList>
            <person name="Klenk H.-P."/>
        </authorList>
    </citation>
    <scope>NUCLEOTIDE SEQUENCE [LARGE SCALE GENOMIC DNA]</scope>
    <source>
        <strain evidence="3 4">DSM 18031</strain>
    </source>
</reference>
<keyword evidence="4" id="KW-1185">Reference proteome</keyword>
<dbReference type="AlphaFoldDB" id="A0A543HYK9"/>
<keyword evidence="1" id="KW-1133">Transmembrane helix</keyword>
<dbReference type="PANTHER" id="PTHR37938:SF1">
    <property type="entry name" value="BLL0215 PROTEIN"/>
    <property type="match status" value="1"/>
</dbReference>
<feature type="domain" description="YdbS-like PH" evidence="2">
    <location>
        <begin position="97"/>
        <end position="163"/>
    </location>
</feature>
<keyword evidence="1" id="KW-0812">Transmembrane</keyword>
<feature type="transmembrane region" description="Helical" evidence="1">
    <location>
        <begin position="72"/>
        <end position="94"/>
    </location>
</feature>
<feature type="transmembrane region" description="Helical" evidence="1">
    <location>
        <begin position="43"/>
        <end position="66"/>
    </location>
</feature>